<feature type="transmembrane region" description="Helical" evidence="8">
    <location>
        <begin position="403"/>
        <end position="426"/>
    </location>
</feature>
<evidence type="ECO:0000256" key="6">
    <source>
        <dbReference type="ARBA" id="ARBA00023136"/>
    </source>
</evidence>
<feature type="transmembrane region" description="Helical" evidence="8">
    <location>
        <begin position="308"/>
        <end position="334"/>
    </location>
</feature>
<dbReference type="Proteomes" id="UP000000689">
    <property type="component" value="Chromosome 7"/>
</dbReference>
<evidence type="ECO:0000256" key="7">
    <source>
        <dbReference type="SAM" id="MobiDB-lite"/>
    </source>
</evidence>
<feature type="transmembrane region" description="Helical" evidence="8">
    <location>
        <begin position="81"/>
        <end position="99"/>
    </location>
</feature>
<dbReference type="AlphaFoldDB" id="G0WEE8"/>
<evidence type="ECO:0000256" key="5">
    <source>
        <dbReference type="ARBA" id="ARBA00022989"/>
    </source>
</evidence>
<dbReference type="KEGG" id="ndi:NDAI_0G03820"/>
<dbReference type="GO" id="GO:0012505">
    <property type="term" value="C:endomembrane system"/>
    <property type="evidence" value="ECO:0007669"/>
    <property type="project" value="UniProtKB-SubCell"/>
</dbReference>
<evidence type="ECO:0000259" key="9">
    <source>
        <dbReference type="PROSITE" id="PS50850"/>
    </source>
</evidence>
<evidence type="ECO:0000256" key="3">
    <source>
        <dbReference type="ARBA" id="ARBA00022448"/>
    </source>
</evidence>
<feature type="transmembrane region" description="Helical" evidence="8">
    <location>
        <begin position="472"/>
        <end position="491"/>
    </location>
</feature>
<dbReference type="InterPro" id="IPR011701">
    <property type="entry name" value="MFS"/>
</dbReference>
<reference evidence="10 11" key="1">
    <citation type="journal article" date="2011" name="Proc. Natl. Acad. Sci. U.S.A.">
        <title>Evolutionary erosion of yeast sex chromosomes by mating-type switching accidents.</title>
        <authorList>
            <person name="Gordon J.L."/>
            <person name="Armisen D."/>
            <person name="Proux-Wera E."/>
            <person name="Oheigeartaigh S.S."/>
            <person name="Byrne K.P."/>
            <person name="Wolfe K.H."/>
        </authorList>
    </citation>
    <scope>NUCLEOTIDE SEQUENCE [LARGE SCALE GENOMIC DNA]</scope>
    <source>
        <strain evidence="11">ATCC 10597 / BCRC 20456 / CBS 421 / NBRC 0211 / NRRL Y-12639</strain>
    </source>
</reference>
<dbReference type="PANTHER" id="PTHR23514:SF3">
    <property type="entry name" value="BYPASS OF STOP CODON PROTEIN 6"/>
    <property type="match status" value="1"/>
</dbReference>
<evidence type="ECO:0000313" key="10">
    <source>
        <dbReference type="EMBL" id="CCD26159.2"/>
    </source>
</evidence>
<feature type="transmembrane region" description="Helical" evidence="8">
    <location>
        <begin position="173"/>
        <end position="198"/>
    </location>
</feature>
<evidence type="ECO:0000256" key="1">
    <source>
        <dbReference type="ARBA" id="ARBA00004127"/>
    </source>
</evidence>
<feature type="transmembrane region" description="Helical" evidence="8">
    <location>
        <begin position="346"/>
        <end position="367"/>
    </location>
</feature>
<keyword evidence="6 8" id="KW-0472">Membrane</keyword>
<name>G0WEE8_NAUDC</name>
<protein>
    <recommendedName>
        <fullName evidence="9">Major facilitator superfamily (MFS) profile domain-containing protein</fullName>
    </recommendedName>
</protein>
<dbReference type="InterPro" id="IPR036259">
    <property type="entry name" value="MFS_trans_sf"/>
</dbReference>
<feature type="transmembrane region" description="Helical" evidence="8">
    <location>
        <begin position="119"/>
        <end position="138"/>
    </location>
</feature>
<dbReference type="PANTHER" id="PTHR23514">
    <property type="entry name" value="BYPASS OF STOP CODON PROTEIN 6"/>
    <property type="match status" value="1"/>
</dbReference>
<feature type="transmembrane region" description="Helical" evidence="8">
    <location>
        <begin position="438"/>
        <end position="460"/>
    </location>
</feature>
<keyword evidence="11" id="KW-1185">Reference proteome</keyword>
<dbReference type="Gene3D" id="1.20.1250.20">
    <property type="entry name" value="MFS general substrate transporter like domains"/>
    <property type="match status" value="2"/>
</dbReference>
<dbReference type="PROSITE" id="PS50850">
    <property type="entry name" value="MFS"/>
    <property type="match status" value="1"/>
</dbReference>
<keyword evidence="5 8" id="KW-1133">Transmembrane helix</keyword>
<dbReference type="FunFam" id="1.20.1250.20:FF:000286">
    <property type="entry name" value="MFS efflux transporter"/>
    <property type="match status" value="1"/>
</dbReference>
<keyword evidence="3" id="KW-0813">Transport</keyword>
<gene>
    <name evidence="10" type="primary">NDAI0G03820</name>
    <name evidence="10" type="ordered locus">NDAI_0G03820</name>
</gene>
<dbReference type="GO" id="GO:0022857">
    <property type="term" value="F:transmembrane transporter activity"/>
    <property type="evidence" value="ECO:0007669"/>
    <property type="project" value="InterPro"/>
</dbReference>
<organism evidence="10 11">
    <name type="scientific">Naumovozyma dairenensis (strain ATCC 10597 / BCRC 20456 / CBS 421 / NBRC 0211 / NRRL Y-12639)</name>
    <name type="common">Saccharomyces dairenensis</name>
    <dbReference type="NCBI Taxonomy" id="1071378"/>
    <lineage>
        <taxon>Eukaryota</taxon>
        <taxon>Fungi</taxon>
        <taxon>Dikarya</taxon>
        <taxon>Ascomycota</taxon>
        <taxon>Saccharomycotina</taxon>
        <taxon>Saccharomycetes</taxon>
        <taxon>Saccharomycetales</taxon>
        <taxon>Saccharomycetaceae</taxon>
        <taxon>Naumovozyma</taxon>
    </lineage>
</organism>
<dbReference type="SUPFAM" id="SSF103473">
    <property type="entry name" value="MFS general substrate transporter"/>
    <property type="match status" value="1"/>
</dbReference>
<dbReference type="OMA" id="ALQLLYW"/>
<feature type="transmembrane region" description="Helical" evidence="8">
    <location>
        <begin position="150"/>
        <end position="167"/>
    </location>
</feature>
<dbReference type="Pfam" id="PF07690">
    <property type="entry name" value="MFS_1"/>
    <property type="match status" value="1"/>
</dbReference>
<evidence type="ECO:0000313" key="11">
    <source>
        <dbReference type="Proteomes" id="UP000000689"/>
    </source>
</evidence>
<dbReference type="EMBL" id="HE580273">
    <property type="protein sequence ID" value="CCD26159.2"/>
    <property type="molecule type" value="Genomic_DNA"/>
</dbReference>
<feature type="transmembrane region" description="Helical" evidence="8">
    <location>
        <begin position="238"/>
        <end position="258"/>
    </location>
</feature>
<dbReference type="InterPro" id="IPR051788">
    <property type="entry name" value="MFS_Transporter"/>
</dbReference>
<dbReference type="OrthoDB" id="413079at2759"/>
<feature type="compositionally biased region" description="Basic and acidic residues" evidence="7">
    <location>
        <begin position="21"/>
        <end position="30"/>
    </location>
</feature>
<dbReference type="InterPro" id="IPR020846">
    <property type="entry name" value="MFS_dom"/>
</dbReference>
<feature type="domain" description="Major facilitator superfamily (MFS) profile" evidence="9">
    <location>
        <begin position="85"/>
        <end position="502"/>
    </location>
</feature>
<feature type="transmembrane region" description="Helical" evidence="8">
    <location>
        <begin position="379"/>
        <end position="397"/>
    </location>
</feature>
<evidence type="ECO:0000256" key="4">
    <source>
        <dbReference type="ARBA" id="ARBA00022692"/>
    </source>
</evidence>
<comment type="similarity">
    <text evidence="2">Belongs to the major facilitator superfamily.</text>
</comment>
<dbReference type="GeneID" id="11495658"/>
<keyword evidence="4 8" id="KW-0812">Transmembrane</keyword>
<dbReference type="RefSeq" id="XP_003671402.2">
    <property type="nucleotide sequence ID" value="XM_003671354.2"/>
</dbReference>
<dbReference type="eggNOG" id="ENOG502QQA7">
    <property type="taxonomic scope" value="Eukaryota"/>
</dbReference>
<proteinExistence type="inferred from homology"/>
<dbReference type="HOGENOM" id="CLU_021993_0_2_1"/>
<sequence>MDDPSTLGHIEMEDLMPADGHTNEQKKESPAQDATPLMGEAKAGKSSSDDINALPLEGMRDVIWKDHVIKVYPLNYQKIHIVRWQIFAGLLLFLVFGLNDQTTGSLMPTLVEEYNISRVKVSTIFFLQLLGYTLASLCNEWVHRLVGTRGGVIIATSICLIFFSILVSKPSNFYLYLFCYLPLGLAVGILDSLGNVLIGNLVVHKNEFMGLMHAAYGAAAMVTPPLVSHFVGAKHWPLVFFIPLTISAIALIIVIPSFRFETAVKYDYICHEEDEVNEMGETPLEENALDIEKVDEAKFLTMLQKPPVLLYAIFLFLYLGAEISTGSWLFTYLLETKSDNKISMSYIVASYWMGLTVGRLCLGFVSDRYFPNVYRANRVYAYLTVCWYTVFVVVGLFHSNSNFYFAVLFIVIFLCGVFIGPLFPNGSIVALQVLPRRLHISGIGIAVAVGGCGGAALPYSVGVITHIAGVEWIPFLCWAMVVLVTLVWSLYPRYIHGYDEFL</sequence>
<evidence type="ECO:0000256" key="8">
    <source>
        <dbReference type="SAM" id="Phobius"/>
    </source>
</evidence>
<feature type="region of interest" description="Disordered" evidence="7">
    <location>
        <begin position="1"/>
        <end position="34"/>
    </location>
</feature>
<evidence type="ECO:0000256" key="2">
    <source>
        <dbReference type="ARBA" id="ARBA00008335"/>
    </source>
</evidence>
<feature type="transmembrane region" description="Helical" evidence="8">
    <location>
        <begin position="210"/>
        <end position="232"/>
    </location>
</feature>
<comment type="subcellular location">
    <subcellularLocation>
        <location evidence="1">Endomembrane system</location>
        <topology evidence="1">Multi-pass membrane protein</topology>
    </subcellularLocation>
</comment>
<dbReference type="GO" id="GO:0016020">
    <property type="term" value="C:membrane"/>
    <property type="evidence" value="ECO:0007669"/>
    <property type="project" value="TreeGrafter"/>
</dbReference>
<accession>G0WEE8</accession>